<protein>
    <submittedName>
        <fullName evidence="1">Cellulose synthase subunit BcsC</fullName>
    </submittedName>
</protein>
<dbReference type="Gene3D" id="1.25.40.10">
    <property type="entry name" value="Tetratricopeptide repeat domain"/>
    <property type="match status" value="1"/>
</dbReference>
<organism evidence="1 2">
    <name type="scientific">Citrobacter koseri</name>
    <name type="common">Citrobacter diversus</name>
    <dbReference type="NCBI Taxonomy" id="545"/>
    <lineage>
        <taxon>Bacteria</taxon>
        <taxon>Pseudomonadati</taxon>
        <taxon>Pseudomonadota</taxon>
        <taxon>Gammaproteobacteria</taxon>
        <taxon>Enterobacterales</taxon>
        <taxon>Enterobacteriaceae</taxon>
        <taxon>Citrobacter</taxon>
    </lineage>
</organism>
<proteinExistence type="predicted"/>
<evidence type="ECO:0000313" key="2">
    <source>
        <dbReference type="Proteomes" id="UP000251584"/>
    </source>
</evidence>
<sequence length="171" mass="19416">MDSGNSNAVRGLANIYRQQSPEKASAFIASLSSRQRQSIDDIERSLENDRLAQQAEALENQGNWAQAAELHRRRLALDPGSVWVTYRLSRDLWNAGSAARPMRKCARWRVRNRTTRIRCMPYGLYLAGNDQDRAAMAHINNLPRSQWNSNIQELADRLQNNQVLETASPPA</sequence>
<gene>
    <name evidence="1" type="primary">bcsC_5</name>
    <name evidence="1" type="ORF">NCTC10786_05509</name>
</gene>
<reference evidence="1 2" key="1">
    <citation type="submission" date="2018-06" db="EMBL/GenBank/DDBJ databases">
        <authorList>
            <consortium name="Pathogen Informatics"/>
            <person name="Doyle S."/>
        </authorList>
    </citation>
    <scope>NUCLEOTIDE SEQUENCE [LARGE SCALE GENOMIC DNA]</scope>
    <source>
        <strain evidence="1 2">NCTC10786</strain>
    </source>
</reference>
<accession>A0A2X2WHQ5</accession>
<dbReference type="AlphaFoldDB" id="A0A2X2WHQ5"/>
<evidence type="ECO:0000313" key="1">
    <source>
        <dbReference type="EMBL" id="SQB40408.1"/>
    </source>
</evidence>
<dbReference type="Proteomes" id="UP000251584">
    <property type="component" value="Unassembled WGS sequence"/>
</dbReference>
<dbReference type="EMBL" id="UAVY01000010">
    <property type="protein sequence ID" value="SQB40408.1"/>
    <property type="molecule type" value="Genomic_DNA"/>
</dbReference>
<name>A0A2X2WHQ5_CITKO</name>
<dbReference type="SUPFAM" id="SSF48452">
    <property type="entry name" value="TPR-like"/>
    <property type="match status" value="1"/>
</dbReference>
<dbReference type="InterPro" id="IPR011990">
    <property type="entry name" value="TPR-like_helical_dom_sf"/>
</dbReference>